<evidence type="ECO:0000313" key="2">
    <source>
        <dbReference type="Proteomes" id="UP000000812"/>
    </source>
</evidence>
<dbReference type="AlphaFoldDB" id="Q9PGQ3"/>
<evidence type="ECO:0000313" key="1">
    <source>
        <dbReference type="EMBL" id="AAF83058.1"/>
    </source>
</evidence>
<reference evidence="1 2" key="1">
    <citation type="journal article" date="2000" name="Nature">
        <title>The genome sequence of the plant pathogen Xylella fastidiosa.</title>
        <authorList>
            <person name="Simpson A.J."/>
            <person name="Reinach F.C."/>
            <person name="Arruda P."/>
            <person name="Abreu F.A."/>
            <person name="Acencio M."/>
            <person name="Alvarenga R."/>
            <person name="Alves L.M."/>
            <person name="Araya J.E."/>
            <person name="Baia G.S."/>
            <person name="Baptista C.S."/>
            <person name="Barros M.H."/>
            <person name="Bonaccorsi E.D."/>
            <person name="Bordin S."/>
            <person name="Bove J.M."/>
            <person name="Briones M.R."/>
            <person name="Bueno M.R."/>
            <person name="Camargo A.A."/>
            <person name="Camargo L.E."/>
            <person name="Carraro D.M."/>
            <person name="Carrer H."/>
            <person name="Colauto N.B."/>
            <person name="Colombo C."/>
            <person name="Costa F.F."/>
            <person name="Costa M.C."/>
            <person name="Costa-Neto C.M."/>
            <person name="Coutinho L.L."/>
            <person name="Cristofani M."/>
            <person name="Dias-Neto E."/>
            <person name="Docena C."/>
            <person name="El-Dorry H."/>
            <person name="Facincani A.P."/>
            <person name="Ferreira A.J."/>
            <person name="Ferreira V.C."/>
            <person name="Ferro J.A."/>
            <person name="Fraga J.S."/>
            <person name="Franca S.C."/>
            <person name="Franco M.C."/>
            <person name="Frohme M."/>
            <person name="Furlan L.R."/>
            <person name="Garnier M."/>
            <person name="Goldman G.H."/>
            <person name="Goldman M.H."/>
            <person name="Gomes S.L."/>
            <person name="Gruber A."/>
            <person name="Ho P.L."/>
            <person name="Hoheisel J.D."/>
            <person name="Junqueira M.L."/>
            <person name="Kemper E.L."/>
            <person name="Kitajima J.P."/>
            <person name="Krieger J.E."/>
            <person name="Kuramae E.E."/>
            <person name="Laigret F."/>
            <person name="Lambais M.R."/>
            <person name="Leite L.C."/>
            <person name="Lemos E.G."/>
            <person name="Lemos M.V."/>
            <person name="Lopes S.A."/>
            <person name="Lopes C.R."/>
            <person name="Machado J.A."/>
            <person name="Machado M.A."/>
            <person name="Madeira A.M."/>
            <person name="Madeira H.M."/>
            <person name="Marino C.L."/>
            <person name="Marques M.V."/>
            <person name="Martins E.A."/>
            <person name="Martins E.M."/>
            <person name="Matsukuma A.Y."/>
            <person name="Menck C.F."/>
            <person name="Miracca E.C."/>
            <person name="Miyaki C.Y."/>
            <person name="Monteriro-Vitorello C.B."/>
            <person name="Moon D.H."/>
            <person name="Nagai M.A."/>
            <person name="Nascimento A.L."/>
            <person name="Netto L.E."/>
            <person name="Nhani A.Jr."/>
            <person name="Nobrega F.G."/>
            <person name="Nunes L.R."/>
            <person name="Oliveira M.A."/>
            <person name="de Oliveira M.C."/>
            <person name="de Oliveira R.C."/>
            <person name="Palmieri D.A."/>
            <person name="Paris A."/>
            <person name="Peixoto B.R."/>
            <person name="Pereira G.A."/>
            <person name="Pereira H.A.Jr."/>
            <person name="Pesquero J.B."/>
            <person name="Quaggio R.B."/>
            <person name="Roberto P.G."/>
            <person name="Rodrigues V."/>
            <person name="de M Rosa A.J."/>
            <person name="de Rosa V.E.Jr."/>
            <person name="de Sa R.G."/>
            <person name="Santelli R.V."/>
            <person name="Sawasaki H.E."/>
            <person name="da Silva A.C."/>
            <person name="da Silva A.M."/>
            <person name="da Silva F.R."/>
            <person name="da Silva W.A.Jr."/>
            <person name="da Silveira J.F."/>
            <person name="Silvestri M.L."/>
            <person name="Siqueira W.J."/>
            <person name="de Souza A.A."/>
            <person name="de Souza A.P."/>
            <person name="Terenzi M.F."/>
            <person name="Truffi D."/>
            <person name="Tsai S.M."/>
            <person name="Tsuhako M.H."/>
            <person name="Vallada H."/>
            <person name="Van Sluys M.A."/>
            <person name="Verjovski-Almeida S."/>
            <person name="Vettore A.L."/>
            <person name="Zago M.A."/>
            <person name="Zatz M."/>
            <person name="Meidanis J."/>
            <person name="Setubal J.C."/>
        </authorList>
    </citation>
    <scope>NUCLEOTIDE SEQUENCE [LARGE SCALE GENOMIC DNA]</scope>
    <source>
        <strain evidence="1 2">9a5c</strain>
    </source>
</reference>
<organism evidence="1 2">
    <name type="scientific">Xylella fastidiosa (strain 9a5c)</name>
    <dbReference type="NCBI Taxonomy" id="160492"/>
    <lineage>
        <taxon>Bacteria</taxon>
        <taxon>Pseudomonadati</taxon>
        <taxon>Pseudomonadota</taxon>
        <taxon>Gammaproteobacteria</taxon>
        <taxon>Lysobacterales</taxon>
        <taxon>Lysobacteraceae</taxon>
        <taxon>Xylella</taxon>
    </lineage>
</organism>
<dbReference type="HOGENOM" id="CLU_3086367_0_0_6"/>
<protein>
    <submittedName>
        <fullName evidence="1">Uncharacterized protein</fullName>
    </submittedName>
</protein>
<name>Q9PGQ3_XYLFA</name>
<dbReference type="KEGG" id="xfa:XF_0245"/>
<dbReference type="STRING" id="160492.XF_0245"/>
<accession>Q9PGQ3</accession>
<dbReference type="PIR" id="H82829">
    <property type="entry name" value="H82829"/>
</dbReference>
<dbReference type="Proteomes" id="UP000000812">
    <property type="component" value="Chromosome"/>
</dbReference>
<dbReference type="EMBL" id="AE003849">
    <property type="protein sequence ID" value="AAF83058.1"/>
    <property type="molecule type" value="Genomic_DNA"/>
</dbReference>
<gene>
    <name evidence="1" type="ordered locus">XF_0245</name>
</gene>
<sequence>MLIRMYDHSECHTHNHSRHTLPALWNLPERLVSTTSPAAESQCDHSNVVIAA</sequence>
<proteinExistence type="predicted"/>